<dbReference type="Gene3D" id="3.40.50.1820">
    <property type="entry name" value="alpha/beta hydrolase"/>
    <property type="match status" value="1"/>
</dbReference>
<dbReference type="PANTHER" id="PTHR15394">
    <property type="entry name" value="SERINE HYDROLASE RBBP9"/>
    <property type="match status" value="1"/>
</dbReference>
<accession>A0A0G1XGH0</accession>
<evidence type="ECO:0000256" key="1">
    <source>
        <dbReference type="SAM" id="Phobius"/>
    </source>
</evidence>
<keyword evidence="1" id="KW-0812">Transmembrane</keyword>
<evidence type="ECO:0008006" key="4">
    <source>
        <dbReference type="Google" id="ProtNLM"/>
    </source>
</evidence>
<dbReference type="GO" id="GO:0016787">
    <property type="term" value="F:hydrolase activity"/>
    <property type="evidence" value="ECO:0007669"/>
    <property type="project" value="InterPro"/>
</dbReference>
<keyword evidence="1" id="KW-1133">Transmembrane helix</keyword>
<evidence type="ECO:0000313" key="2">
    <source>
        <dbReference type="EMBL" id="KKW30010.1"/>
    </source>
</evidence>
<proteinExistence type="predicted"/>
<name>A0A0G1XGH0_9BACT</name>
<reference evidence="2 3" key="1">
    <citation type="journal article" date="2015" name="Nature">
        <title>rRNA introns, odd ribosomes, and small enigmatic genomes across a large radiation of phyla.</title>
        <authorList>
            <person name="Brown C.T."/>
            <person name="Hug L.A."/>
            <person name="Thomas B.C."/>
            <person name="Sharon I."/>
            <person name="Castelle C.J."/>
            <person name="Singh A."/>
            <person name="Wilkins M.J."/>
            <person name="Williams K.H."/>
            <person name="Banfield J.F."/>
        </authorList>
    </citation>
    <scope>NUCLEOTIDE SEQUENCE [LARGE SCALE GENOMIC DNA]</scope>
</reference>
<dbReference type="SUPFAM" id="SSF53474">
    <property type="entry name" value="alpha/beta-Hydrolases"/>
    <property type="match status" value="1"/>
</dbReference>
<protein>
    <recommendedName>
        <fullName evidence="4">Serine hydrolase family protein</fullName>
    </recommendedName>
</protein>
<dbReference type="InterPro" id="IPR029058">
    <property type="entry name" value="AB_hydrolase_fold"/>
</dbReference>
<gene>
    <name evidence="2" type="ORF">UY72_C0026G0002</name>
</gene>
<feature type="transmembrane region" description="Helical" evidence="1">
    <location>
        <begin position="79"/>
        <end position="101"/>
    </location>
</feature>
<comment type="caution">
    <text evidence="2">The sequence shown here is derived from an EMBL/GenBank/DDBJ whole genome shotgun (WGS) entry which is preliminary data.</text>
</comment>
<organism evidence="2 3">
    <name type="scientific">Candidatus Uhrbacteria bacterium GW2011_GWD2_52_7</name>
    <dbReference type="NCBI Taxonomy" id="1618989"/>
    <lineage>
        <taxon>Bacteria</taxon>
        <taxon>Candidatus Uhriibacteriota</taxon>
    </lineage>
</organism>
<dbReference type="PANTHER" id="PTHR15394:SF3">
    <property type="entry name" value="SERINE HYDROLASE RBBP9"/>
    <property type="match status" value="1"/>
</dbReference>
<dbReference type="InterPro" id="IPR010662">
    <property type="entry name" value="RBBP9/YdeN"/>
</dbReference>
<dbReference type="Pfam" id="PF06821">
    <property type="entry name" value="Ser_hydrolase"/>
    <property type="match status" value="1"/>
</dbReference>
<dbReference type="EMBL" id="LCRD01000026">
    <property type="protein sequence ID" value="KKW30010.1"/>
    <property type="molecule type" value="Genomic_DNA"/>
</dbReference>
<keyword evidence="1" id="KW-0472">Membrane</keyword>
<evidence type="ECO:0000313" key="3">
    <source>
        <dbReference type="Proteomes" id="UP000034846"/>
    </source>
</evidence>
<sequence length="191" mass="20975">MKRAIIVHGWDGFPEECWFPWLKRELESRGFAVTVPQMPDAAHPHIETWVPALADVVGTPDEELYLIGHSMGVQTIMRYLASIDVTIGGFVAVAGFFSLILDETEDESVAQPWLTTQIATEKVKANARAISAIFSDDDRFVPLENIDFFKSKLGADVVLLHGRGHMGGSDDATVVPQILEAVLGVADMPEK</sequence>
<dbReference type="AlphaFoldDB" id="A0A0G1XGH0"/>
<dbReference type="Proteomes" id="UP000034846">
    <property type="component" value="Unassembled WGS sequence"/>
</dbReference>